<evidence type="ECO:0000313" key="2">
    <source>
        <dbReference type="EMBL" id="CCO20586.1"/>
    </source>
</evidence>
<dbReference type="EMBL" id="FO082261">
    <property type="protein sequence ID" value="CCO20586.1"/>
    <property type="molecule type" value="Genomic_DNA"/>
</dbReference>
<dbReference type="Proteomes" id="UP000198341">
    <property type="component" value="Chromosome 18"/>
</dbReference>
<evidence type="ECO:0000313" key="3">
    <source>
        <dbReference type="Proteomes" id="UP000198341"/>
    </source>
</evidence>
<sequence>MSSITCNTTIDDSEKETEKEEEEAFRKRLMKQFVLLSMQQQEEDAKYSSAEAKFIAKLLKEEKYLFCLNREEILRYGKDRVDLGPVVNVAEEKEQKKKSNDDDGENVQQKEMIYAKMFDDVFPTSTLRMMQKQFGDVQSPFWMQHEYFNREKKNSQRQFFSYVHDIVVGENEEERTNNFSSTMDVVIEYAKCVAGRAFPRVLREATKAEWWCHNRAHCEGHQMHFDSDDEGINGLRHPICSVVVFISANGEMMEDERNKNNKRQRTTTSENPAAFVGGPTLVTTQRDGDQKNTNFNEINGWLAYPKTNRCVVFDGELLHGVVPGRGLNAFINNDSYTDEKSTPLPTRTTLMIAFWDDIEVRGSIGSIGSARAFPTYRQVKDEKAHWRNLFNIEDKEESGVIQDRTEIEKRALRAPEMYLVPVEKVWHPLNDIAKEMITLPNYDRCFQGF</sequence>
<dbReference type="OrthoDB" id="498838at2759"/>
<feature type="region of interest" description="Disordered" evidence="1">
    <location>
        <begin position="1"/>
        <end position="22"/>
    </location>
</feature>
<dbReference type="RefSeq" id="XP_007508095.1">
    <property type="nucleotide sequence ID" value="XM_007508033.1"/>
</dbReference>
<feature type="region of interest" description="Disordered" evidence="1">
    <location>
        <begin position="255"/>
        <end position="289"/>
    </location>
</feature>
<reference evidence="2 3" key="1">
    <citation type="submission" date="2011-10" db="EMBL/GenBank/DDBJ databases">
        <authorList>
            <person name="Genoscope - CEA"/>
        </authorList>
    </citation>
    <scope>NUCLEOTIDE SEQUENCE [LARGE SCALE GENOMIC DNA]</scope>
    <source>
        <strain evidence="2 3">RCC 1105</strain>
    </source>
</reference>
<dbReference type="KEGG" id="bpg:Bathy18g01180"/>
<accession>K8ERA7</accession>
<proteinExistence type="predicted"/>
<feature type="compositionally biased region" description="Acidic residues" evidence="1">
    <location>
        <begin position="11"/>
        <end position="22"/>
    </location>
</feature>
<organism evidence="2 3">
    <name type="scientific">Bathycoccus prasinos</name>
    <dbReference type="NCBI Taxonomy" id="41875"/>
    <lineage>
        <taxon>Eukaryota</taxon>
        <taxon>Viridiplantae</taxon>
        <taxon>Chlorophyta</taxon>
        <taxon>Mamiellophyceae</taxon>
        <taxon>Mamiellales</taxon>
        <taxon>Bathycoccaceae</taxon>
        <taxon>Bathycoccus</taxon>
    </lineage>
</organism>
<name>K8ERA7_9CHLO</name>
<gene>
    <name evidence="2" type="ordered locus">Bathy18g01180</name>
</gene>
<dbReference type="GeneID" id="19010809"/>
<dbReference type="AlphaFoldDB" id="K8ERA7"/>
<protein>
    <submittedName>
        <fullName evidence="2">Uncharacterized protein</fullName>
    </submittedName>
</protein>
<evidence type="ECO:0000256" key="1">
    <source>
        <dbReference type="SAM" id="MobiDB-lite"/>
    </source>
</evidence>
<dbReference type="eggNOG" id="ENOG502S296">
    <property type="taxonomic scope" value="Eukaryota"/>
</dbReference>
<feature type="compositionally biased region" description="Polar residues" evidence="1">
    <location>
        <begin position="1"/>
        <end position="10"/>
    </location>
</feature>
<keyword evidence="3" id="KW-1185">Reference proteome</keyword>